<dbReference type="EMBL" id="HACA01020201">
    <property type="protein sequence ID" value="CDW37562.1"/>
    <property type="molecule type" value="Transcribed_RNA"/>
</dbReference>
<proteinExistence type="predicted"/>
<evidence type="ECO:0000313" key="1">
    <source>
        <dbReference type="EMBL" id="CDW37562.1"/>
    </source>
</evidence>
<name>A0A0K2UHY7_LEPSM</name>
<sequence>MHCSGVSIIEAEENLEAFKKGTFVETTSRE</sequence>
<dbReference type="AlphaFoldDB" id="A0A0K2UHY7"/>
<protein>
    <submittedName>
        <fullName evidence="1">Protein ZBED8like [Pundamilia nyererei]</fullName>
    </submittedName>
</protein>
<accession>A0A0K2UHY7</accession>
<reference evidence="1" key="1">
    <citation type="submission" date="2014-05" db="EMBL/GenBank/DDBJ databases">
        <authorList>
            <person name="Chronopoulou M."/>
        </authorList>
    </citation>
    <scope>NUCLEOTIDE SEQUENCE</scope>
    <source>
        <tissue evidence="1">Whole organism</tissue>
    </source>
</reference>
<organism evidence="1">
    <name type="scientific">Lepeophtheirus salmonis</name>
    <name type="common">Salmon louse</name>
    <name type="synonym">Caligus salmonis</name>
    <dbReference type="NCBI Taxonomy" id="72036"/>
    <lineage>
        <taxon>Eukaryota</taxon>
        <taxon>Metazoa</taxon>
        <taxon>Ecdysozoa</taxon>
        <taxon>Arthropoda</taxon>
        <taxon>Crustacea</taxon>
        <taxon>Multicrustacea</taxon>
        <taxon>Hexanauplia</taxon>
        <taxon>Copepoda</taxon>
        <taxon>Siphonostomatoida</taxon>
        <taxon>Caligidae</taxon>
        <taxon>Lepeophtheirus</taxon>
    </lineage>
</organism>